<dbReference type="Proteomes" id="UP001165488">
    <property type="component" value="Unassembled WGS sequence"/>
</dbReference>
<comment type="caution">
    <text evidence="1">The sequence shown here is derived from an EMBL/GenBank/DDBJ whole genome shotgun (WGS) entry which is preliminary data.</text>
</comment>
<proteinExistence type="predicted"/>
<protein>
    <submittedName>
        <fullName evidence="1">Uncharacterized protein</fullName>
    </submittedName>
</protein>
<dbReference type="EMBL" id="JAKZGS010000003">
    <property type="protein sequence ID" value="MCH7397408.1"/>
    <property type="molecule type" value="Genomic_DNA"/>
</dbReference>
<evidence type="ECO:0000313" key="2">
    <source>
        <dbReference type="Proteomes" id="UP001165488"/>
    </source>
</evidence>
<reference evidence="1" key="1">
    <citation type="submission" date="2022-03" db="EMBL/GenBank/DDBJ databases">
        <title>De novo assembled genomes of Belliella spp. (Cyclobacteriaceae) strains.</title>
        <authorList>
            <person name="Szabo A."/>
            <person name="Korponai K."/>
            <person name="Felfoldi T."/>
        </authorList>
    </citation>
    <scope>NUCLEOTIDE SEQUENCE</scope>
    <source>
        <strain evidence="1">DSM 107340</strain>
    </source>
</reference>
<organism evidence="1 2">
    <name type="scientific">Belliella calami</name>
    <dbReference type="NCBI Taxonomy" id="2923436"/>
    <lineage>
        <taxon>Bacteria</taxon>
        <taxon>Pseudomonadati</taxon>
        <taxon>Bacteroidota</taxon>
        <taxon>Cytophagia</taxon>
        <taxon>Cytophagales</taxon>
        <taxon>Cyclobacteriaceae</taxon>
        <taxon>Belliella</taxon>
    </lineage>
</organism>
<dbReference type="RefSeq" id="WP_241273922.1">
    <property type="nucleotide sequence ID" value="NZ_JAKZGS010000003.1"/>
</dbReference>
<gene>
    <name evidence="1" type="ORF">MM236_05385</name>
</gene>
<sequence>MKKILIFTYSLFLAFLLFFTFENTAQGRREVISCPSGDKYVCMHSHGELGTIYRGKGTVVVIH</sequence>
<evidence type="ECO:0000313" key="1">
    <source>
        <dbReference type="EMBL" id="MCH7397408.1"/>
    </source>
</evidence>
<accession>A0ABS9ULJ8</accession>
<name>A0ABS9ULJ8_9BACT</name>
<keyword evidence="2" id="KW-1185">Reference proteome</keyword>